<evidence type="ECO:0000256" key="3">
    <source>
        <dbReference type="ARBA" id="ARBA00004177"/>
    </source>
</evidence>
<feature type="compositionally biased region" description="Polar residues" evidence="18">
    <location>
        <begin position="161"/>
        <end position="175"/>
    </location>
</feature>
<dbReference type="Proteomes" id="UP000240493">
    <property type="component" value="Unassembled WGS sequence"/>
</dbReference>
<dbReference type="GO" id="GO:0008270">
    <property type="term" value="F:zinc ion binding"/>
    <property type="evidence" value="ECO:0007669"/>
    <property type="project" value="UniProtKB-KW"/>
</dbReference>
<proteinExistence type="predicted"/>
<dbReference type="SUPFAM" id="SSF57850">
    <property type="entry name" value="RING/U-box"/>
    <property type="match status" value="1"/>
</dbReference>
<evidence type="ECO:0000256" key="5">
    <source>
        <dbReference type="ARBA" id="ARBA00004906"/>
    </source>
</evidence>
<dbReference type="InterPro" id="IPR011011">
    <property type="entry name" value="Znf_FYVE_PHD"/>
</dbReference>
<dbReference type="EC" id="2.3.2.27" evidence="6"/>
<feature type="domain" description="RING-type" evidence="19">
    <location>
        <begin position="571"/>
        <end position="613"/>
    </location>
</feature>
<evidence type="ECO:0000256" key="7">
    <source>
        <dbReference type="ARBA" id="ARBA00022679"/>
    </source>
</evidence>
<keyword evidence="15" id="KW-0458">Lysosome</keyword>
<feature type="region of interest" description="Disordered" evidence="18">
    <location>
        <begin position="116"/>
        <end position="258"/>
    </location>
</feature>
<dbReference type="SMART" id="SM00184">
    <property type="entry name" value="RING"/>
    <property type="match status" value="2"/>
</dbReference>
<evidence type="ECO:0000259" key="20">
    <source>
        <dbReference type="PROSITE" id="PS50178"/>
    </source>
</evidence>
<dbReference type="AlphaFoldDB" id="A0A2T3ZQ48"/>
<sequence>MASPQGGPSALAPREAREVSVTAGVTPDSPYSSDEERNSQDFTCRWRTSEFHDQECYRYFDCPSHLVERRLSIDGTDEPRESAAEATEIRDDHVSPRISIDRILPRTDEENTAAELGRGDDTLVAHPLASSSGISSGLAAEREESSTTRTAAADPTALPARTSSLPIRTRISSRSIDLRPAGSSSSESWGELFEQPSGAMSTSVPAPDSSESTSPRMSARDQLSAMYAVDTDRISNENALQHSLTRSSERERERERQSSVVLPRWQPDGEVTYCPICRTQFSIFVRKHHCRKCGRVVCNSCSPHRIIIPHQFIVRAPGSEVPLPPALFFDSSGGGYVDMNGLSGGERVRLCNPCVPDPNTAPPQSPGSPGLSPRSARRRSRNSTGSGYPLPPSVNNRYGGVFAAGQSNDPYQFYTSRTRSITMDPTGQRAGGASSSSSSRRRSSANYEVSSLNRLLAAGPSPFNMQNQHHIHRRRLTGESGSSSRQRALPPPPQIAEEDECPICHLELPSRELPNFEALRESHITTCIQSHSTYGSPRGAADSATPPPPPRRTGMYTYAATEKDCVDDAECTICLEEFTVGIPMARLECLCRFHRSCISAWFVNHPGRCPVHQHDGFGY</sequence>
<dbReference type="Pfam" id="PF13639">
    <property type="entry name" value="zf-RING_2"/>
    <property type="match status" value="1"/>
</dbReference>
<dbReference type="PROSITE" id="PS50178">
    <property type="entry name" value="ZF_FYVE"/>
    <property type="match status" value="1"/>
</dbReference>
<keyword evidence="10" id="KW-0967">Endosome</keyword>
<evidence type="ECO:0000256" key="6">
    <source>
        <dbReference type="ARBA" id="ARBA00012483"/>
    </source>
</evidence>
<dbReference type="InterPro" id="IPR051878">
    <property type="entry name" value="ZNRF_ubiq-protein_ligase"/>
</dbReference>
<dbReference type="STRING" id="1042311.A0A2T3ZQ48"/>
<evidence type="ECO:0000256" key="16">
    <source>
        <dbReference type="ARBA" id="ARBA00023288"/>
    </source>
</evidence>
<dbReference type="Pfam" id="PF01363">
    <property type="entry name" value="FYVE"/>
    <property type="match status" value="1"/>
</dbReference>
<evidence type="ECO:0000256" key="11">
    <source>
        <dbReference type="ARBA" id="ARBA00022771"/>
    </source>
</evidence>
<keyword evidence="16" id="KW-0449">Lipoprotein</keyword>
<dbReference type="EMBL" id="KZ679256">
    <property type="protein sequence ID" value="PTB46928.1"/>
    <property type="molecule type" value="Genomic_DNA"/>
</dbReference>
<dbReference type="GO" id="GO:0016020">
    <property type="term" value="C:membrane"/>
    <property type="evidence" value="ECO:0007669"/>
    <property type="project" value="UniProtKB-SubCell"/>
</dbReference>
<feature type="compositionally biased region" description="Pro residues" evidence="18">
    <location>
        <begin position="355"/>
        <end position="366"/>
    </location>
</feature>
<keyword evidence="13" id="KW-0862">Zinc</keyword>
<organism evidence="21 22">
    <name type="scientific">Trichoderma asperellum (strain ATCC 204424 / CBS 433.97 / NBRC 101777)</name>
    <dbReference type="NCBI Taxonomy" id="1042311"/>
    <lineage>
        <taxon>Eukaryota</taxon>
        <taxon>Fungi</taxon>
        <taxon>Dikarya</taxon>
        <taxon>Ascomycota</taxon>
        <taxon>Pezizomycotina</taxon>
        <taxon>Sordariomycetes</taxon>
        <taxon>Hypocreomycetidae</taxon>
        <taxon>Hypocreales</taxon>
        <taxon>Hypocreaceae</taxon>
        <taxon>Trichoderma</taxon>
    </lineage>
</organism>
<dbReference type="GO" id="GO:0070936">
    <property type="term" value="P:protein K48-linked ubiquitination"/>
    <property type="evidence" value="ECO:0007669"/>
    <property type="project" value="TreeGrafter"/>
</dbReference>
<dbReference type="GO" id="GO:0061630">
    <property type="term" value="F:ubiquitin protein ligase activity"/>
    <property type="evidence" value="ECO:0007669"/>
    <property type="project" value="UniProtKB-EC"/>
</dbReference>
<keyword evidence="9" id="KW-0479">Metal-binding</keyword>
<evidence type="ECO:0000256" key="2">
    <source>
        <dbReference type="ARBA" id="ARBA00004170"/>
    </source>
</evidence>
<evidence type="ECO:0000256" key="14">
    <source>
        <dbReference type="ARBA" id="ARBA00023136"/>
    </source>
</evidence>
<evidence type="ECO:0000313" key="21">
    <source>
        <dbReference type="EMBL" id="PTB46928.1"/>
    </source>
</evidence>
<comment type="catalytic activity">
    <reaction evidence="1">
        <text>S-ubiquitinyl-[E2 ubiquitin-conjugating enzyme]-L-cysteine + [acceptor protein]-L-lysine = [E2 ubiquitin-conjugating enzyme]-L-cysteine + N(6)-ubiquitinyl-[acceptor protein]-L-lysine.</text>
        <dbReference type="EC" id="2.3.2.27"/>
    </reaction>
</comment>
<dbReference type="PANTHER" id="PTHR46661:SF4">
    <property type="entry name" value="RING-TYPE DOMAIN-CONTAINING PROTEIN"/>
    <property type="match status" value="1"/>
</dbReference>
<evidence type="ECO:0000256" key="4">
    <source>
        <dbReference type="ARBA" id="ARBA00004371"/>
    </source>
</evidence>
<dbReference type="PROSITE" id="PS50089">
    <property type="entry name" value="ZF_RING_2"/>
    <property type="match status" value="1"/>
</dbReference>
<dbReference type="Gene3D" id="3.30.40.10">
    <property type="entry name" value="Zinc/RING finger domain, C3HC4 (zinc finger)"/>
    <property type="match status" value="2"/>
</dbReference>
<feature type="compositionally biased region" description="Basic and acidic residues" evidence="18">
    <location>
        <begin position="247"/>
        <end position="257"/>
    </location>
</feature>
<evidence type="ECO:0000256" key="13">
    <source>
        <dbReference type="ARBA" id="ARBA00022833"/>
    </source>
</evidence>
<keyword evidence="12" id="KW-0833">Ubl conjugation pathway</keyword>
<evidence type="ECO:0000256" key="1">
    <source>
        <dbReference type="ARBA" id="ARBA00000900"/>
    </source>
</evidence>
<dbReference type="GO" id="GO:0005768">
    <property type="term" value="C:endosome"/>
    <property type="evidence" value="ECO:0007669"/>
    <property type="project" value="UniProtKB-SubCell"/>
</dbReference>
<dbReference type="CDD" id="cd16489">
    <property type="entry name" value="mRING-CH-C4HC2H_ZNRF"/>
    <property type="match status" value="1"/>
</dbReference>
<reference evidence="21 22" key="1">
    <citation type="submission" date="2016-07" db="EMBL/GenBank/DDBJ databases">
        <title>Multiple horizontal gene transfer events from other fungi enriched the ability of initially mycotrophic Trichoderma (Ascomycota) to feed on dead plant biomass.</title>
        <authorList>
            <consortium name="DOE Joint Genome Institute"/>
            <person name="Aerts A."/>
            <person name="Atanasova L."/>
            <person name="Chenthamara K."/>
            <person name="Zhang J."/>
            <person name="Grujic M."/>
            <person name="Henrissat B."/>
            <person name="Kuo A."/>
            <person name="Salamov A."/>
            <person name="Lipzen A."/>
            <person name="Labutti K."/>
            <person name="Barry K."/>
            <person name="Miao Y."/>
            <person name="Rahimi M.J."/>
            <person name="Shen Q."/>
            <person name="Grigoriev I.V."/>
            <person name="Kubicek C.P."/>
            <person name="Druzhinina I.S."/>
        </authorList>
    </citation>
    <scope>NUCLEOTIDE SEQUENCE [LARGE SCALE GENOMIC DNA]</scope>
    <source>
        <strain evidence="21 22">CBS 433.97</strain>
    </source>
</reference>
<dbReference type="PANTHER" id="PTHR46661">
    <property type="entry name" value="E3 UBIQUITIN-PROTEIN LIGASE ZNRF1-LIKE PROTEIN"/>
    <property type="match status" value="1"/>
</dbReference>
<evidence type="ECO:0000313" key="22">
    <source>
        <dbReference type="Proteomes" id="UP000240493"/>
    </source>
</evidence>
<keyword evidence="8" id="KW-0519">Myristate</keyword>
<feature type="domain" description="FYVE-type" evidence="20">
    <location>
        <begin position="268"/>
        <end position="359"/>
    </location>
</feature>
<evidence type="ECO:0000256" key="9">
    <source>
        <dbReference type="ARBA" id="ARBA00022723"/>
    </source>
</evidence>
<evidence type="ECO:0000256" key="8">
    <source>
        <dbReference type="ARBA" id="ARBA00022707"/>
    </source>
</evidence>
<evidence type="ECO:0000256" key="17">
    <source>
        <dbReference type="PROSITE-ProRule" id="PRU00175"/>
    </source>
</evidence>
<gene>
    <name evidence="21" type="ORF">M441DRAFT_126530</name>
</gene>
<dbReference type="GO" id="GO:0043161">
    <property type="term" value="P:proteasome-mediated ubiquitin-dependent protein catabolic process"/>
    <property type="evidence" value="ECO:0007669"/>
    <property type="project" value="TreeGrafter"/>
</dbReference>
<keyword evidence="14" id="KW-0472">Membrane</keyword>
<dbReference type="SUPFAM" id="SSF57903">
    <property type="entry name" value="FYVE/PHD zinc finger"/>
    <property type="match status" value="1"/>
</dbReference>
<dbReference type="SMART" id="SM00064">
    <property type="entry name" value="FYVE"/>
    <property type="match status" value="1"/>
</dbReference>
<feature type="region of interest" description="Disordered" evidence="18">
    <location>
        <begin position="475"/>
        <end position="496"/>
    </location>
</feature>
<dbReference type="InterPro" id="IPR001841">
    <property type="entry name" value="Znf_RING"/>
</dbReference>
<feature type="region of interest" description="Disordered" evidence="18">
    <location>
        <begin position="532"/>
        <end position="551"/>
    </location>
</feature>
<comment type="pathway">
    <text evidence="5">Protein modification; protein ubiquitination.</text>
</comment>
<feature type="region of interest" description="Disordered" evidence="18">
    <location>
        <begin position="353"/>
        <end position="394"/>
    </location>
</feature>
<evidence type="ECO:0000259" key="19">
    <source>
        <dbReference type="PROSITE" id="PS50089"/>
    </source>
</evidence>
<feature type="region of interest" description="Disordered" evidence="18">
    <location>
        <begin position="1"/>
        <end position="40"/>
    </location>
</feature>
<dbReference type="InterPro" id="IPR000306">
    <property type="entry name" value="Znf_FYVE"/>
</dbReference>
<feature type="compositionally biased region" description="Polar residues" evidence="18">
    <location>
        <begin position="236"/>
        <end position="245"/>
    </location>
</feature>
<keyword evidence="7" id="KW-0808">Transferase</keyword>
<name>A0A2T3ZQ48_TRIA4</name>
<evidence type="ECO:0000256" key="10">
    <source>
        <dbReference type="ARBA" id="ARBA00022753"/>
    </source>
</evidence>
<feature type="compositionally biased region" description="Polar residues" evidence="18">
    <location>
        <begin position="198"/>
        <end position="216"/>
    </location>
</feature>
<evidence type="ECO:0000256" key="15">
    <source>
        <dbReference type="ARBA" id="ARBA00023228"/>
    </source>
</evidence>
<feature type="compositionally biased region" description="Low complexity" evidence="18">
    <location>
        <begin position="128"/>
        <end position="139"/>
    </location>
</feature>
<protein>
    <recommendedName>
        <fullName evidence="6">RING-type E3 ubiquitin transferase</fullName>
        <ecNumber evidence="6">2.3.2.27</ecNumber>
    </recommendedName>
</protein>
<keyword evidence="11 17" id="KW-0863">Zinc-finger</keyword>
<feature type="region of interest" description="Disordered" evidence="18">
    <location>
        <begin position="419"/>
        <end position="446"/>
    </location>
</feature>
<accession>A0A2T3ZQ48</accession>
<evidence type="ECO:0000256" key="12">
    <source>
        <dbReference type="ARBA" id="ARBA00022786"/>
    </source>
</evidence>
<comment type="subcellular location">
    <subcellularLocation>
        <location evidence="3">Endosome</location>
    </subcellularLocation>
    <subcellularLocation>
        <location evidence="4">Lysosome</location>
    </subcellularLocation>
    <subcellularLocation>
        <location evidence="2">Membrane</location>
        <topology evidence="2">Peripheral membrane protein</topology>
    </subcellularLocation>
</comment>
<dbReference type="InterPro" id="IPR017455">
    <property type="entry name" value="Znf_FYVE-rel"/>
</dbReference>
<evidence type="ECO:0000256" key="18">
    <source>
        <dbReference type="SAM" id="MobiDB-lite"/>
    </source>
</evidence>
<dbReference type="InterPro" id="IPR013083">
    <property type="entry name" value="Znf_RING/FYVE/PHD"/>
</dbReference>
<keyword evidence="22" id="KW-1185">Reference proteome</keyword>
<dbReference type="OrthoDB" id="660555at2759"/>